<dbReference type="HOGENOM" id="CLU_156030_1_0_1"/>
<organism evidence="1 2">
    <name type="scientific">Paxillus rubicundulus Ve08.2h10</name>
    <dbReference type="NCBI Taxonomy" id="930991"/>
    <lineage>
        <taxon>Eukaryota</taxon>
        <taxon>Fungi</taxon>
        <taxon>Dikarya</taxon>
        <taxon>Basidiomycota</taxon>
        <taxon>Agaricomycotina</taxon>
        <taxon>Agaricomycetes</taxon>
        <taxon>Agaricomycetidae</taxon>
        <taxon>Boletales</taxon>
        <taxon>Paxilineae</taxon>
        <taxon>Paxillaceae</taxon>
        <taxon>Paxillus</taxon>
    </lineage>
</organism>
<accession>A0A0D0CVE1</accession>
<reference evidence="1 2" key="1">
    <citation type="submission" date="2014-04" db="EMBL/GenBank/DDBJ databases">
        <authorList>
            <consortium name="DOE Joint Genome Institute"/>
            <person name="Kuo A."/>
            <person name="Kohler A."/>
            <person name="Jargeat P."/>
            <person name="Nagy L.G."/>
            <person name="Floudas D."/>
            <person name="Copeland A."/>
            <person name="Barry K.W."/>
            <person name="Cichocki N."/>
            <person name="Veneault-Fourrey C."/>
            <person name="LaButti K."/>
            <person name="Lindquist E.A."/>
            <person name="Lipzen A."/>
            <person name="Lundell T."/>
            <person name="Morin E."/>
            <person name="Murat C."/>
            <person name="Sun H."/>
            <person name="Tunlid A."/>
            <person name="Henrissat B."/>
            <person name="Grigoriev I.V."/>
            <person name="Hibbett D.S."/>
            <person name="Martin F."/>
            <person name="Nordberg H.P."/>
            <person name="Cantor M.N."/>
            <person name="Hua S.X."/>
        </authorList>
    </citation>
    <scope>NUCLEOTIDE SEQUENCE [LARGE SCALE GENOMIC DNA]</scope>
    <source>
        <strain evidence="1 2">Ve08.2h10</strain>
    </source>
</reference>
<reference evidence="2" key="2">
    <citation type="submission" date="2015-01" db="EMBL/GenBank/DDBJ databases">
        <title>Evolutionary Origins and Diversification of the Mycorrhizal Mutualists.</title>
        <authorList>
            <consortium name="DOE Joint Genome Institute"/>
            <consortium name="Mycorrhizal Genomics Consortium"/>
            <person name="Kohler A."/>
            <person name="Kuo A."/>
            <person name="Nagy L.G."/>
            <person name="Floudas D."/>
            <person name="Copeland A."/>
            <person name="Barry K.W."/>
            <person name="Cichocki N."/>
            <person name="Veneault-Fourrey C."/>
            <person name="LaButti K."/>
            <person name="Lindquist E.A."/>
            <person name="Lipzen A."/>
            <person name="Lundell T."/>
            <person name="Morin E."/>
            <person name="Murat C."/>
            <person name="Riley R."/>
            <person name="Ohm R."/>
            <person name="Sun H."/>
            <person name="Tunlid A."/>
            <person name="Henrissat B."/>
            <person name="Grigoriev I.V."/>
            <person name="Hibbett D.S."/>
            <person name="Martin F."/>
        </authorList>
    </citation>
    <scope>NUCLEOTIDE SEQUENCE [LARGE SCALE GENOMIC DNA]</scope>
    <source>
        <strain evidence="2">Ve08.2h10</strain>
    </source>
</reference>
<evidence type="ECO:0000313" key="2">
    <source>
        <dbReference type="Proteomes" id="UP000054538"/>
    </source>
</evidence>
<dbReference type="AlphaFoldDB" id="A0A0D0CVE1"/>
<feature type="non-terminal residue" evidence="1">
    <location>
        <position position="73"/>
    </location>
</feature>
<keyword evidence="2" id="KW-1185">Reference proteome</keyword>
<dbReference type="OrthoDB" id="2794314at2759"/>
<sequence length="73" mass="8230">AGGFPYKAAHRAVIALRCATHQRPFNMVNDKYYKIEIQMLCPGTELPHPTTVSRDIKDLYTGLAGDVRAYFMV</sequence>
<dbReference type="EMBL" id="KN828371">
    <property type="protein sequence ID" value="KIK75066.1"/>
    <property type="molecule type" value="Genomic_DNA"/>
</dbReference>
<evidence type="ECO:0000313" key="1">
    <source>
        <dbReference type="EMBL" id="KIK75066.1"/>
    </source>
</evidence>
<gene>
    <name evidence="1" type="ORF">PAXRUDRAFT_90816</name>
</gene>
<protein>
    <submittedName>
        <fullName evidence="1">Uncharacterized protein</fullName>
    </submittedName>
</protein>
<name>A0A0D0CVE1_9AGAM</name>
<dbReference type="InParanoid" id="A0A0D0CVE1"/>
<feature type="non-terminal residue" evidence="1">
    <location>
        <position position="1"/>
    </location>
</feature>
<proteinExistence type="predicted"/>
<dbReference type="Proteomes" id="UP000054538">
    <property type="component" value="Unassembled WGS sequence"/>
</dbReference>